<reference evidence="2" key="1">
    <citation type="journal article" date="2022" name="Mol. Ecol. Resour.">
        <title>The genomes of chicory, endive, great burdock and yacon provide insights into Asteraceae palaeo-polyploidization history and plant inulin production.</title>
        <authorList>
            <person name="Fan W."/>
            <person name="Wang S."/>
            <person name="Wang H."/>
            <person name="Wang A."/>
            <person name="Jiang F."/>
            <person name="Liu H."/>
            <person name="Zhao H."/>
            <person name="Xu D."/>
            <person name="Zhang Y."/>
        </authorList>
    </citation>
    <scope>NUCLEOTIDE SEQUENCE [LARGE SCALE GENOMIC DNA]</scope>
    <source>
        <strain evidence="2">cv. Yunnan</strain>
    </source>
</reference>
<accession>A0ACB9JHJ5</accession>
<name>A0ACB9JHJ5_9ASTR</name>
<organism evidence="1 2">
    <name type="scientific">Smallanthus sonchifolius</name>
    <dbReference type="NCBI Taxonomy" id="185202"/>
    <lineage>
        <taxon>Eukaryota</taxon>
        <taxon>Viridiplantae</taxon>
        <taxon>Streptophyta</taxon>
        <taxon>Embryophyta</taxon>
        <taxon>Tracheophyta</taxon>
        <taxon>Spermatophyta</taxon>
        <taxon>Magnoliopsida</taxon>
        <taxon>eudicotyledons</taxon>
        <taxon>Gunneridae</taxon>
        <taxon>Pentapetalae</taxon>
        <taxon>asterids</taxon>
        <taxon>campanulids</taxon>
        <taxon>Asterales</taxon>
        <taxon>Asteraceae</taxon>
        <taxon>Asteroideae</taxon>
        <taxon>Heliantheae alliance</taxon>
        <taxon>Millerieae</taxon>
        <taxon>Smallanthus</taxon>
    </lineage>
</organism>
<proteinExistence type="predicted"/>
<sequence>MSFTSGSSRSSTSPFRSRKSSEPPDTARRTKPHSSKPHISPGTPPISSTKLSHRPVSTKVKENVTVTVRNRPLNSREIGKGDKAAWFPNGD</sequence>
<gene>
    <name evidence="1" type="ORF">L1987_13646</name>
</gene>
<reference evidence="1 2" key="2">
    <citation type="journal article" date="2022" name="Mol. Ecol. Resour.">
        <title>The genomes of chicory, endive, great burdock and yacon provide insights into Asteraceae paleo-polyploidization history and plant inulin production.</title>
        <authorList>
            <person name="Fan W."/>
            <person name="Wang S."/>
            <person name="Wang H."/>
            <person name="Wang A."/>
            <person name="Jiang F."/>
            <person name="Liu H."/>
            <person name="Zhao H."/>
            <person name="Xu D."/>
            <person name="Zhang Y."/>
        </authorList>
    </citation>
    <scope>NUCLEOTIDE SEQUENCE [LARGE SCALE GENOMIC DNA]</scope>
    <source>
        <strain evidence="2">cv. Yunnan</strain>
        <tissue evidence="1">Leaves</tissue>
    </source>
</reference>
<evidence type="ECO:0000313" key="2">
    <source>
        <dbReference type="Proteomes" id="UP001056120"/>
    </source>
</evidence>
<evidence type="ECO:0000313" key="1">
    <source>
        <dbReference type="EMBL" id="KAI3819794.1"/>
    </source>
</evidence>
<dbReference type="Proteomes" id="UP001056120">
    <property type="component" value="Linkage Group LG04"/>
</dbReference>
<protein>
    <submittedName>
        <fullName evidence="1">Uncharacterized protein</fullName>
    </submittedName>
</protein>
<comment type="caution">
    <text evidence="1">The sequence shown here is derived from an EMBL/GenBank/DDBJ whole genome shotgun (WGS) entry which is preliminary data.</text>
</comment>
<dbReference type="EMBL" id="CM042021">
    <property type="protein sequence ID" value="KAI3819794.1"/>
    <property type="molecule type" value="Genomic_DNA"/>
</dbReference>
<keyword evidence="2" id="KW-1185">Reference proteome</keyword>